<evidence type="ECO:0000256" key="7">
    <source>
        <dbReference type="SAM" id="Phobius"/>
    </source>
</evidence>
<dbReference type="EMBL" id="CP136864">
    <property type="protein sequence ID" value="WOJ93522.1"/>
    <property type="molecule type" value="Genomic_DNA"/>
</dbReference>
<keyword evidence="9" id="KW-1185">Reference proteome</keyword>
<organism evidence="8 9">
    <name type="scientific">Congregibacter variabilis</name>
    <dbReference type="NCBI Taxonomy" id="3081200"/>
    <lineage>
        <taxon>Bacteria</taxon>
        <taxon>Pseudomonadati</taxon>
        <taxon>Pseudomonadota</taxon>
        <taxon>Gammaproteobacteria</taxon>
        <taxon>Cellvibrionales</taxon>
        <taxon>Halieaceae</taxon>
        <taxon>Congregibacter</taxon>
    </lineage>
</organism>
<keyword evidence="3 7" id="KW-0812">Transmembrane</keyword>
<feature type="transmembrane region" description="Helical" evidence="7">
    <location>
        <begin position="82"/>
        <end position="102"/>
    </location>
</feature>
<evidence type="ECO:0000256" key="3">
    <source>
        <dbReference type="ARBA" id="ARBA00022692"/>
    </source>
</evidence>
<dbReference type="Proteomes" id="UP001626537">
    <property type="component" value="Chromosome"/>
</dbReference>
<feature type="transmembrane region" description="Helical" evidence="7">
    <location>
        <begin position="379"/>
        <end position="398"/>
    </location>
</feature>
<evidence type="ECO:0000313" key="9">
    <source>
        <dbReference type="Proteomes" id="UP001626537"/>
    </source>
</evidence>
<feature type="transmembrane region" description="Helical" evidence="7">
    <location>
        <begin position="233"/>
        <end position="255"/>
    </location>
</feature>
<feature type="transmembrane region" description="Helical" evidence="7">
    <location>
        <begin position="280"/>
        <end position="306"/>
    </location>
</feature>
<gene>
    <name evidence="8" type="ORF">R0135_17340</name>
</gene>
<keyword evidence="2" id="KW-0813">Transport</keyword>
<evidence type="ECO:0000256" key="6">
    <source>
        <dbReference type="ARBA" id="ARBA00023136"/>
    </source>
</evidence>
<proteinExistence type="predicted"/>
<feature type="transmembrane region" description="Helical" evidence="7">
    <location>
        <begin position="187"/>
        <end position="205"/>
    </location>
</feature>
<protein>
    <submittedName>
        <fullName evidence="8">Nramp family divalent metal transporter</fullName>
    </submittedName>
</protein>
<evidence type="ECO:0000256" key="2">
    <source>
        <dbReference type="ARBA" id="ARBA00022448"/>
    </source>
</evidence>
<reference evidence="8 9" key="1">
    <citation type="submission" date="2023-10" db="EMBL/GenBank/DDBJ databases">
        <title>Two novel species belonging to the OM43/NOR5 clade.</title>
        <authorList>
            <person name="Park M."/>
        </authorList>
    </citation>
    <scope>NUCLEOTIDE SEQUENCE [LARGE SCALE GENOMIC DNA]</scope>
    <source>
        <strain evidence="8 9">IMCC43200</strain>
    </source>
</reference>
<dbReference type="NCBIfam" id="NF037982">
    <property type="entry name" value="Nramp_1"/>
    <property type="match status" value="1"/>
</dbReference>
<dbReference type="Pfam" id="PF01566">
    <property type="entry name" value="Nramp"/>
    <property type="match status" value="1"/>
</dbReference>
<dbReference type="RefSeq" id="WP_407348168.1">
    <property type="nucleotide sequence ID" value="NZ_CP136864.1"/>
</dbReference>
<sequence>MTAQKSRKWGFGPGLLVTAAFVGPGTIATASAAGAGYGYALLWALLFSVGATMALQEMSVRQAIVTGNGLATTLRKALSGRWLGRGTILLVIAAIGLGNAAYESGNIAGAALALQSISPISTQYWALAIGGSSAALLFLPAYKHLERVLIALVLVMSAVFVVSALLLKPDWSALLKGVTLPSLPGGSITTVIALIGTTVVPYNLFLQANAAREHWADEPDRALALSAARMDTVVSVALGGLITLAIVSAAAITFFSQGLTFSPDKISTQLDPVLGPSGRYVFALGLFAAGLTSAITAPLAAAYAVCGALGLPDTLRGTAFRGIALSVVFTGTLFAATGARPLSLIVFAQAANGLLLPVIAIILLWLMNERKLLGNAANGWQSNLLGGIVVAVTLGLGANKLVGLIGL</sequence>
<evidence type="ECO:0000313" key="8">
    <source>
        <dbReference type="EMBL" id="WOJ93522.1"/>
    </source>
</evidence>
<evidence type="ECO:0000256" key="1">
    <source>
        <dbReference type="ARBA" id="ARBA00004141"/>
    </source>
</evidence>
<keyword evidence="6 7" id="KW-0472">Membrane</keyword>
<name>A0ABZ0I1Z9_9GAMM</name>
<feature type="transmembrane region" description="Helical" evidence="7">
    <location>
        <begin position="148"/>
        <end position="167"/>
    </location>
</feature>
<evidence type="ECO:0000256" key="4">
    <source>
        <dbReference type="ARBA" id="ARBA00022847"/>
    </source>
</evidence>
<feature type="transmembrane region" description="Helical" evidence="7">
    <location>
        <begin position="318"/>
        <end position="336"/>
    </location>
</feature>
<feature type="transmembrane region" description="Helical" evidence="7">
    <location>
        <begin position="122"/>
        <end position="141"/>
    </location>
</feature>
<dbReference type="PRINTS" id="PR00447">
    <property type="entry name" value="NATRESASSCMP"/>
</dbReference>
<accession>A0ABZ0I1Z9</accession>
<comment type="subcellular location">
    <subcellularLocation>
        <location evidence="1">Membrane</location>
        <topology evidence="1">Multi-pass membrane protein</topology>
    </subcellularLocation>
</comment>
<evidence type="ECO:0000256" key="5">
    <source>
        <dbReference type="ARBA" id="ARBA00022989"/>
    </source>
</evidence>
<dbReference type="PANTHER" id="PTHR11706">
    <property type="entry name" value="SOLUTE CARRIER PROTEIN FAMILY 11 MEMBER"/>
    <property type="match status" value="1"/>
</dbReference>
<dbReference type="PANTHER" id="PTHR11706:SF33">
    <property type="entry name" value="NATURAL RESISTANCE-ASSOCIATED MACROPHAGE PROTEIN 2"/>
    <property type="match status" value="1"/>
</dbReference>
<feature type="transmembrane region" description="Helical" evidence="7">
    <location>
        <begin position="42"/>
        <end position="61"/>
    </location>
</feature>
<keyword evidence="5 7" id="KW-1133">Transmembrane helix</keyword>
<feature type="transmembrane region" description="Helical" evidence="7">
    <location>
        <begin position="342"/>
        <end position="367"/>
    </location>
</feature>
<keyword evidence="4" id="KW-0769">Symport</keyword>
<dbReference type="InterPro" id="IPR001046">
    <property type="entry name" value="NRAMP_fam"/>
</dbReference>